<name>A0A2M8S2N4_9PAST</name>
<dbReference type="EMBL" id="PHHA01000014">
    <property type="protein sequence ID" value="PJG85409.1"/>
    <property type="molecule type" value="Genomic_DNA"/>
</dbReference>
<evidence type="ECO:0000313" key="4">
    <source>
        <dbReference type="Proteomes" id="UP000229329"/>
    </source>
</evidence>
<dbReference type="InterPro" id="IPR054545">
    <property type="entry name" value="ApeI-like"/>
</dbReference>
<gene>
    <name evidence="3" type="ORF">CVP05_06700</name>
</gene>
<organism evidence="3 4">
    <name type="scientific">Conservatibacter flavescens</name>
    <dbReference type="NCBI Taxonomy" id="28161"/>
    <lineage>
        <taxon>Bacteria</taxon>
        <taxon>Pseudomonadati</taxon>
        <taxon>Pseudomonadota</taxon>
        <taxon>Gammaproteobacteria</taxon>
        <taxon>Pasteurellales</taxon>
        <taxon>Pasteurellaceae</taxon>
        <taxon>Conservatibacter</taxon>
    </lineage>
</organism>
<evidence type="ECO:0000313" key="3">
    <source>
        <dbReference type="EMBL" id="PJG85409.1"/>
    </source>
</evidence>
<keyword evidence="4" id="KW-1185">Reference proteome</keyword>
<dbReference type="InterPro" id="IPR029069">
    <property type="entry name" value="HotDog_dom_sf"/>
</dbReference>
<dbReference type="SUPFAM" id="SSF54637">
    <property type="entry name" value="Thioesterase/thiol ester dehydrase-isomerase"/>
    <property type="match status" value="1"/>
</dbReference>
<dbReference type="RefSeq" id="WP_100288807.1">
    <property type="nucleotide sequence ID" value="NZ_PHHA01000014.1"/>
</dbReference>
<dbReference type="Gene3D" id="3.30.300.30">
    <property type="match status" value="1"/>
</dbReference>
<dbReference type="PANTHER" id="PTHR43767">
    <property type="entry name" value="LONG-CHAIN-FATTY-ACID--COA LIGASE"/>
    <property type="match status" value="1"/>
</dbReference>
<dbReference type="OrthoDB" id="9787658at2"/>
<dbReference type="SUPFAM" id="SSF56801">
    <property type="entry name" value="Acetyl-CoA synthetase-like"/>
    <property type="match status" value="1"/>
</dbReference>
<evidence type="ECO:0000259" key="1">
    <source>
        <dbReference type="Pfam" id="PF00501"/>
    </source>
</evidence>
<dbReference type="InterPro" id="IPR042099">
    <property type="entry name" value="ANL_N_sf"/>
</dbReference>
<dbReference type="InterPro" id="IPR045851">
    <property type="entry name" value="AMP-bd_C_sf"/>
</dbReference>
<protein>
    <submittedName>
        <fullName evidence="3">AMP-binding protein</fullName>
    </submittedName>
</protein>
<proteinExistence type="predicted"/>
<dbReference type="Pfam" id="PF22818">
    <property type="entry name" value="ApeI-like"/>
    <property type="match status" value="1"/>
</dbReference>
<feature type="domain" description="AMP-dependent synthetase/ligase" evidence="1">
    <location>
        <begin position="13"/>
        <end position="288"/>
    </location>
</feature>
<dbReference type="Gene3D" id="3.10.129.10">
    <property type="entry name" value="Hotdog Thioesterase"/>
    <property type="match status" value="1"/>
</dbReference>
<dbReference type="GO" id="GO:0016878">
    <property type="term" value="F:acid-thiol ligase activity"/>
    <property type="evidence" value="ECO:0007669"/>
    <property type="project" value="UniProtKB-ARBA"/>
</dbReference>
<dbReference type="InterPro" id="IPR050237">
    <property type="entry name" value="ATP-dep_AMP-bd_enzyme"/>
</dbReference>
<feature type="domain" description="ApeI dehydratase-like" evidence="2">
    <location>
        <begin position="453"/>
        <end position="545"/>
    </location>
</feature>
<dbReference type="Pfam" id="PF00501">
    <property type="entry name" value="AMP-binding"/>
    <property type="match status" value="1"/>
</dbReference>
<dbReference type="Gene3D" id="3.40.50.12780">
    <property type="entry name" value="N-terminal domain of ligase-like"/>
    <property type="match status" value="1"/>
</dbReference>
<accession>A0A2M8S2N4</accession>
<dbReference type="Proteomes" id="UP000229329">
    <property type="component" value="Unassembled WGS sequence"/>
</dbReference>
<dbReference type="InterPro" id="IPR000873">
    <property type="entry name" value="AMP-dep_synth/lig_dom"/>
</dbReference>
<evidence type="ECO:0000259" key="2">
    <source>
        <dbReference type="Pfam" id="PF22818"/>
    </source>
</evidence>
<comment type="caution">
    <text evidence="3">The sequence shown here is derived from an EMBL/GenBank/DDBJ whole genome shotgun (WGS) entry which is preliminary data.</text>
</comment>
<dbReference type="PANTHER" id="PTHR43767:SF1">
    <property type="entry name" value="NONRIBOSOMAL PEPTIDE SYNTHASE PES1 (EUROFUNG)-RELATED"/>
    <property type="match status" value="1"/>
</dbReference>
<sequence length="552" mass="62580">MGLGYLATDYVAQNPSWTYPDFKLRVWQIAHQLRSQNVNTVALWFEDGAKLACTLLACWHANVRTLCLPNLTQESVQWAEQYADLWLTDKSIEIEQAVVFDQFATEVQNVDQNRPLRAFYPHTELWLKTSGSTGKPKTIVKTAQQLWRNAEVCASVFGFPAGNDVSAVCTVSIQHLYGLICQIMLPLVLGWQIERKQQFFPENVAQACGSAKKSVLISSPTMLASIQWQRLAFPSLVGIVSAGGLLADQLSKAIQQQIGFAVTDFYGSTEAGAIAYRQGSTLWQSMPTAKIGVDERSALWIEADWLAGREQSEDVIALYATGFEILGRTDRMIKLGDKRLSLAGIEQSLRLNSLVSDCYIGQHPEKQRLACWLALNENGIEMFREQGRKAVIEALKAFLAQTQEKIGIPRFWRFTDTLPRNSQSKISYLAFESACLQKQREPIWQSETRVDNVHIWRGKVPIDLIYFRGHFSNFPLVPGVVELQWVMDKIPAFFGQEKIVQRIDNLKFQKFLRPNDEIELNLVWDKDKQRMKFLLKTADEPCASGLVIFSDE</sequence>
<dbReference type="AlphaFoldDB" id="A0A2M8S2N4"/>
<reference evidence="3 4" key="1">
    <citation type="submission" date="2017-11" db="EMBL/GenBank/DDBJ databases">
        <title>Reclassification of Bisgaard taxon 7 as Conservatibacter flavescens gen. nov., sp. nov.</title>
        <authorList>
            <person name="Christensen H."/>
        </authorList>
    </citation>
    <scope>NUCLEOTIDE SEQUENCE [LARGE SCALE GENOMIC DNA]</scope>
    <source>
        <strain evidence="3 4">7_4</strain>
    </source>
</reference>